<keyword evidence="2" id="KW-1133">Transmembrane helix</keyword>
<keyword evidence="2" id="KW-0472">Membrane</keyword>
<reference evidence="4 5" key="1">
    <citation type="journal article" date="2019" name="Nat. Ecol. Evol.">
        <title>Megaphylogeny resolves global patterns of mushroom evolution.</title>
        <authorList>
            <person name="Varga T."/>
            <person name="Krizsan K."/>
            <person name="Foldi C."/>
            <person name="Dima B."/>
            <person name="Sanchez-Garcia M."/>
            <person name="Sanchez-Ramirez S."/>
            <person name="Szollosi G.J."/>
            <person name="Szarkandi J.G."/>
            <person name="Papp V."/>
            <person name="Albert L."/>
            <person name="Andreopoulos W."/>
            <person name="Angelini C."/>
            <person name="Antonin V."/>
            <person name="Barry K.W."/>
            <person name="Bougher N.L."/>
            <person name="Buchanan P."/>
            <person name="Buyck B."/>
            <person name="Bense V."/>
            <person name="Catcheside P."/>
            <person name="Chovatia M."/>
            <person name="Cooper J."/>
            <person name="Damon W."/>
            <person name="Desjardin D."/>
            <person name="Finy P."/>
            <person name="Geml J."/>
            <person name="Haridas S."/>
            <person name="Hughes K."/>
            <person name="Justo A."/>
            <person name="Karasinski D."/>
            <person name="Kautmanova I."/>
            <person name="Kiss B."/>
            <person name="Kocsube S."/>
            <person name="Kotiranta H."/>
            <person name="LaButti K.M."/>
            <person name="Lechner B.E."/>
            <person name="Liimatainen K."/>
            <person name="Lipzen A."/>
            <person name="Lukacs Z."/>
            <person name="Mihaltcheva S."/>
            <person name="Morgado L.N."/>
            <person name="Niskanen T."/>
            <person name="Noordeloos M.E."/>
            <person name="Ohm R.A."/>
            <person name="Ortiz-Santana B."/>
            <person name="Ovrebo C."/>
            <person name="Racz N."/>
            <person name="Riley R."/>
            <person name="Savchenko A."/>
            <person name="Shiryaev A."/>
            <person name="Soop K."/>
            <person name="Spirin V."/>
            <person name="Szebenyi C."/>
            <person name="Tomsovsky M."/>
            <person name="Tulloss R.E."/>
            <person name="Uehling J."/>
            <person name="Grigoriev I.V."/>
            <person name="Vagvolgyi C."/>
            <person name="Papp T."/>
            <person name="Martin F.M."/>
            <person name="Miettinen O."/>
            <person name="Hibbett D.S."/>
            <person name="Nagy L.G."/>
        </authorList>
    </citation>
    <scope>NUCLEOTIDE SEQUENCE [LARGE SCALE GENOMIC DNA]</scope>
    <source>
        <strain evidence="4 5">CBS 166.37</strain>
    </source>
</reference>
<dbReference type="Gene3D" id="3.40.50.1820">
    <property type="entry name" value="alpha/beta hydrolase"/>
    <property type="match status" value="1"/>
</dbReference>
<protein>
    <submittedName>
        <fullName evidence="4">Alpha/Beta hydrolase protein</fullName>
    </submittedName>
</protein>
<evidence type="ECO:0000259" key="3">
    <source>
        <dbReference type="Pfam" id="PF07859"/>
    </source>
</evidence>
<dbReference type="InterPro" id="IPR013094">
    <property type="entry name" value="AB_hydrolase_3"/>
</dbReference>
<dbReference type="Proteomes" id="UP000308652">
    <property type="component" value="Unassembled WGS sequence"/>
</dbReference>
<dbReference type="PANTHER" id="PTHR48081:SF31">
    <property type="entry name" value="STERYL ACETYL HYDROLASE MUG81-RELATED"/>
    <property type="match status" value="1"/>
</dbReference>
<evidence type="ECO:0000256" key="1">
    <source>
        <dbReference type="ARBA" id="ARBA00022801"/>
    </source>
</evidence>
<dbReference type="STRING" id="68775.A0A5C3M4T5"/>
<evidence type="ECO:0000256" key="2">
    <source>
        <dbReference type="SAM" id="Phobius"/>
    </source>
</evidence>
<organism evidence="4 5">
    <name type="scientific">Crucibulum laeve</name>
    <dbReference type="NCBI Taxonomy" id="68775"/>
    <lineage>
        <taxon>Eukaryota</taxon>
        <taxon>Fungi</taxon>
        <taxon>Dikarya</taxon>
        <taxon>Basidiomycota</taxon>
        <taxon>Agaricomycotina</taxon>
        <taxon>Agaricomycetes</taxon>
        <taxon>Agaricomycetidae</taxon>
        <taxon>Agaricales</taxon>
        <taxon>Agaricineae</taxon>
        <taxon>Nidulariaceae</taxon>
        <taxon>Crucibulum</taxon>
    </lineage>
</organism>
<keyword evidence="1 4" id="KW-0378">Hydrolase</keyword>
<feature type="domain" description="Alpha/beta hydrolase fold-3" evidence="3">
    <location>
        <begin position="112"/>
        <end position="337"/>
    </location>
</feature>
<sequence length="370" mass="40358">MLTSTYGKVSWLEALKAFAVLLPLPLVTIGCLLISPFSPYDKRKTWKRVMTDASIRYTTSSLSINQIQYAMGTTLGVCQKWARSNSIKLDVDEIGDEARLIWFGERKTEKVILYIHGGTYIFPIQGYALSFWTYIRSELRRERNQDIGFVALNYSLFPTATFPTPLVQATAAIKHLISQNIDPSNIILAGDSAGAGLILQIISHILHPHPSVPPLILPSNTKFRGAYLLSPWVSLTGDTGSHAENSASDIVPKETWAYLGSHVLSSITDADRPYIEAVKAPVEWFDGIGGVVGRVLISVGEKECLRDDAVDLANGLRKVPGVGQNVVVVVQQGGVHNDPCLDFLAGEKKLGSLTPVVVGWLGDVFSDPVA</sequence>
<dbReference type="SUPFAM" id="SSF53474">
    <property type="entry name" value="alpha/beta-Hydrolases"/>
    <property type="match status" value="1"/>
</dbReference>
<dbReference type="PANTHER" id="PTHR48081">
    <property type="entry name" value="AB HYDROLASE SUPERFAMILY PROTEIN C4A8.06C"/>
    <property type="match status" value="1"/>
</dbReference>
<feature type="transmembrane region" description="Helical" evidence="2">
    <location>
        <begin position="20"/>
        <end position="40"/>
    </location>
</feature>
<evidence type="ECO:0000313" key="5">
    <source>
        <dbReference type="Proteomes" id="UP000308652"/>
    </source>
</evidence>
<dbReference type="GO" id="GO:0016787">
    <property type="term" value="F:hydrolase activity"/>
    <property type="evidence" value="ECO:0007669"/>
    <property type="project" value="UniProtKB-KW"/>
</dbReference>
<keyword evidence="2" id="KW-0812">Transmembrane</keyword>
<dbReference type="InterPro" id="IPR050300">
    <property type="entry name" value="GDXG_lipolytic_enzyme"/>
</dbReference>
<dbReference type="EMBL" id="ML213599">
    <property type="protein sequence ID" value="TFK39635.1"/>
    <property type="molecule type" value="Genomic_DNA"/>
</dbReference>
<dbReference type="InterPro" id="IPR029058">
    <property type="entry name" value="AB_hydrolase_fold"/>
</dbReference>
<gene>
    <name evidence="4" type="ORF">BDQ12DRAFT_603789</name>
</gene>
<feature type="transmembrane region" description="Helical" evidence="2">
    <location>
        <begin position="111"/>
        <end position="135"/>
    </location>
</feature>
<name>A0A5C3M4T5_9AGAR</name>
<dbReference type="OrthoDB" id="2152029at2759"/>
<accession>A0A5C3M4T5</accession>
<proteinExistence type="predicted"/>
<evidence type="ECO:0000313" key="4">
    <source>
        <dbReference type="EMBL" id="TFK39635.1"/>
    </source>
</evidence>
<keyword evidence="5" id="KW-1185">Reference proteome</keyword>
<dbReference type="Pfam" id="PF07859">
    <property type="entry name" value="Abhydrolase_3"/>
    <property type="match status" value="1"/>
</dbReference>
<dbReference type="AlphaFoldDB" id="A0A5C3M4T5"/>